<dbReference type="InterPro" id="IPR012337">
    <property type="entry name" value="RNaseH-like_sf"/>
</dbReference>
<evidence type="ECO:0000256" key="8">
    <source>
        <dbReference type="ARBA" id="ARBA00023163"/>
    </source>
</evidence>
<dbReference type="InterPro" id="IPR003656">
    <property type="entry name" value="Znf_BED"/>
</dbReference>
<keyword evidence="4 10" id="KW-0863">Zinc-finger</keyword>
<gene>
    <name evidence="12" type="ORF">Dsin_012982</name>
</gene>
<evidence type="ECO:0000256" key="9">
    <source>
        <dbReference type="ARBA" id="ARBA00023242"/>
    </source>
</evidence>
<evidence type="ECO:0000256" key="1">
    <source>
        <dbReference type="ARBA" id="ARBA00004123"/>
    </source>
</evidence>
<dbReference type="GO" id="GO:0003677">
    <property type="term" value="F:DNA binding"/>
    <property type="evidence" value="ECO:0007669"/>
    <property type="project" value="UniProtKB-KW"/>
</dbReference>
<keyword evidence="13" id="KW-1185">Reference proteome</keyword>
<accession>A0AAE0AKE4</accession>
<evidence type="ECO:0000256" key="5">
    <source>
        <dbReference type="ARBA" id="ARBA00022833"/>
    </source>
</evidence>
<dbReference type="SUPFAM" id="SSF57667">
    <property type="entry name" value="beta-beta-alpha zinc fingers"/>
    <property type="match status" value="1"/>
</dbReference>
<dbReference type="GO" id="GO:0046983">
    <property type="term" value="F:protein dimerization activity"/>
    <property type="evidence" value="ECO:0007669"/>
    <property type="project" value="InterPro"/>
</dbReference>
<dbReference type="Proteomes" id="UP001281410">
    <property type="component" value="Unassembled WGS sequence"/>
</dbReference>
<dbReference type="InterPro" id="IPR008906">
    <property type="entry name" value="HATC_C_dom"/>
</dbReference>
<dbReference type="SMART" id="SM00614">
    <property type="entry name" value="ZnF_BED"/>
    <property type="match status" value="1"/>
</dbReference>
<sequence>MDPKKIDNTSNTTTGVELVVATVPKPTPKSEQPEPINLDDVVDATTNVDTPIDVDELEHDDTKKRKLKSVVWNHFSKQKIKGLDKAVCNYCKKKLAGSSRAGTTHLHDHFRICPLRKNKDIKQSLLNPNKSTDGKISIGTYSFDQDYARHELANMIILHEYPLSMVEHRGFRTFVNSLQPLFPHVSRNTIKKDILGIYEVEKSKTQQVLEGNQGRIAITTDLWTASNQKRGYMTVTAHFIDESWTLQSRIIRFIYVPCPHTAETLSEALMSCLLDWNIDRKLSTLTVDNCTTNDAMIHMICDKLPCSSLMLGGNLFHMRCCAHILNLIVRAGLSAIETGIEAIRDSVAFWTATPKRVEKFEEAARQLKVPCTKKLALDCVTRWNSTYIMLTTALIYKDVFARLKQREFAYKTLPSDHDWMLATKMCDKLKLFYSVTEMFSGTKYPTSNMYFPKVCEIRLLLDECLLSNVEEINVMAANMVGKFDKYWMVIHGLLAIATVLDPRFKLKLIEYYFPKIYGNDSEKQIDRIRKMCYDLVNEYQVKYSDRQDTIPMDLQVPSMEDVHEHDTMDPLVGYDLFVSSTSNVDGVKSELDYYLEESVLPRAASFDILAWWRTNGIKYPILQCFAKDILAVPISTVAFESAFSTGGRHLSPYRNRLNPKTLEALICAQDWLWTTMEGSTSSPLYSIKEETIKADEDPGFVKYDA</sequence>
<comment type="subcellular location">
    <subcellularLocation>
        <location evidence="1">Nucleus</location>
    </subcellularLocation>
</comment>
<evidence type="ECO:0000313" key="12">
    <source>
        <dbReference type="EMBL" id="KAK3219012.1"/>
    </source>
</evidence>
<name>A0AAE0AKE4_9ROSI</name>
<dbReference type="EMBL" id="JANJYJ010000004">
    <property type="protein sequence ID" value="KAK3219012.1"/>
    <property type="molecule type" value="Genomic_DNA"/>
</dbReference>
<evidence type="ECO:0000256" key="4">
    <source>
        <dbReference type="ARBA" id="ARBA00022771"/>
    </source>
</evidence>
<dbReference type="InterPro" id="IPR025525">
    <property type="entry name" value="hAT-like_transposase_RNase-H"/>
</dbReference>
<dbReference type="PROSITE" id="PS50808">
    <property type="entry name" value="ZF_BED"/>
    <property type="match status" value="1"/>
</dbReference>
<dbReference type="Pfam" id="PF14372">
    <property type="entry name" value="hAT-like_RNase-H"/>
    <property type="match status" value="1"/>
</dbReference>
<dbReference type="PANTHER" id="PTHR46481">
    <property type="entry name" value="ZINC FINGER BED DOMAIN-CONTAINING PROTEIN 4"/>
    <property type="match status" value="1"/>
</dbReference>
<organism evidence="12 13">
    <name type="scientific">Dipteronia sinensis</name>
    <dbReference type="NCBI Taxonomy" id="43782"/>
    <lineage>
        <taxon>Eukaryota</taxon>
        <taxon>Viridiplantae</taxon>
        <taxon>Streptophyta</taxon>
        <taxon>Embryophyta</taxon>
        <taxon>Tracheophyta</taxon>
        <taxon>Spermatophyta</taxon>
        <taxon>Magnoliopsida</taxon>
        <taxon>eudicotyledons</taxon>
        <taxon>Gunneridae</taxon>
        <taxon>Pentapetalae</taxon>
        <taxon>rosids</taxon>
        <taxon>malvids</taxon>
        <taxon>Sapindales</taxon>
        <taxon>Sapindaceae</taxon>
        <taxon>Hippocastanoideae</taxon>
        <taxon>Acereae</taxon>
        <taxon>Dipteronia</taxon>
    </lineage>
</organism>
<reference evidence="12" key="1">
    <citation type="journal article" date="2023" name="Plant J.">
        <title>Genome sequences and population genomics provide insights into the demographic history, inbreeding, and mutation load of two 'living fossil' tree species of Dipteronia.</title>
        <authorList>
            <person name="Feng Y."/>
            <person name="Comes H.P."/>
            <person name="Chen J."/>
            <person name="Zhu S."/>
            <person name="Lu R."/>
            <person name="Zhang X."/>
            <person name="Li P."/>
            <person name="Qiu J."/>
            <person name="Olsen K.M."/>
            <person name="Qiu Y."/>
        </authorList>
    </citation>
    <scope>NUCLEOTIDE SEQUENCE</scope>
    <source>
        <strain evidence="12">NBL</strain>
    </source>
</reference>
<keyword evidence="6" id="KW-0805">Transcription regulation</keyword>
<evidence type="ECO:0000256" key="6">
    <source>
        <dbReference type="ARBA" id="ARBA00023015"/>
    </source>
</evidence>
<dbReference type="InterPro" id="IPR036236">
    <property type="entry name" value="Znf_C2H2_sf"/>
</dbReference>
<dbReference type="Pfam" id="PF02892">
    <property type="entry name" value="zf-BED"/>
    <property type="match status" value="1"/>
</dbReference>
<keyword evidence="5" id="KW-0862">Zinc</keyword>
<evidence type="ECO:0000313" key="13">
    <source>
        <dbReference type="Proteomes" id="UP001281410"/>
    </source>
</evidence>
<evidence type="ECO:0000256" key="10">
    <source>
        <dbReference type="PROSITE-ProRule" id="PRU00027"/>
    </source>
</evidence>
<keyword evidence="9" id="KW-0539">Nucleus</keyword>
<dbReference type="Pfam" id="PF05699">
    <property type="entry name" value="Dimer_Tnp_hAT"/>
    <property type="match status" value="1"/>
</dbReference>
<dbReference type="SUPFAM" id="SSF53098">
    <property type="entry name" value="Ribonuclease H-like"/>
    <property type="match status" value="1"/>
</dbReference>
<dbReference type="AlphaFoldDB" id="A0AAE0AKE4"/>
<dbReference type="PANTHER" id="PTHR46481:SF11">
    <property type="entry name" value="ZINC FINGER BED DOMAIN-CONTAINING PROTEIN RICESLEEPER 2-LIKE"/>
    <property type="match status" value="1"/>
</dbReference>
<comment type="subunit">
    <text evidence="2">Homodimer.</text>
</comment>
<comment type="caution">
    <text evidence="12">The sequence shown here is derived from an EMBL/GenBank/DDBJ whole genome shotgun (WGS) entry which is preliminary data.</text>
</comment>
<evidence type="ECO:0000256" key="7">
    <source>
        <dbReference type="ARBA" id="ARBA00023125"/>
    </source>
</evidence>
<keyword evidence="3" id="KW-0479">Metal-binding</keyword>
<evidence type="ECO:0000256" key="3">
    <source>
        <dbReference type="ARBA" id="ARBA00022723"/>
    </source>
</evidence>
<dbReference type="InterPro" id="IPR052035">
    <property type="entry name" value="ZnF_BED_domain_contain"/>
</dbReference>
<dbReference type="GO" id="GO:0005634">
    <property type="term" value="C:nucleus"/>
    <property type="evidence" value="ECO:0007669"/>
    <property type="project" value="UniProtKB-SubCell"/>
</dbReference>
<feature type="domain" description="BED-type" evidence="11">
    <location>
        <begin position="66"/>
        <end position="125"/>
    </location>
</feature>
<protein>
    <recommendedName>
        <fullName evidence="11">BED-type domain-containing protein</fullName>
    </recommendedName>
</protein>
<dbReference type="GO" id="GO:0008270">
    <property type="term" value="F:zinc ion binding"/>
    <property type="evidence" value="ECO:0007669"/>
    <property type="project" value="UniProtKB-KW"/>
</dbReference>
<keyword evidence="8" id="KW-0804">Transcription</keyword>
<evidence type="ECO:0000259" key="11">
    <source>
        <dbReference type="PROSITE" id="PS50808"/>
    </source>
</evidence>
<keyword evidence="7" id="KW-0238">DNA-binding</keyword>
<evidence type="ECO:0000256" key="2">
    <source>
        <dbReference type="ARBA" id="ARBA00011738"/>
    </source>
</evidence>
<proteinExistence type="predicted"/>